<evidence type="ECO:0000259" key="11">
    <source>
        <dbReference type="PROSITE" id="PS51755"/>
    </source>
</evidence>
<dbReference type="InterPro" id="IPR036388">
    <property type="entry name" value="WH-like_DNA-bd_sf"/>
</dbReference>
<evidence type="ECO:0000256" key="1">
    <source>
        <dbReference type="ARBA" id="ARBA00004496"/>
    </source>
</evidence>
<dbReference type="PATRIC" id="fig|86662.23.peg.457"/>
<evidence type="ECO:0000313" key="13">
    <source>
        <dbReference type="Proteomes" id="UP000175835"/>
    </source>
</evidence>
<comment type="caution">
    <text evidence="12">The sequence shown here is derived from an EMBL/GenBank/DDBJ whole genome shotgun (WGS) entry which is preliminary data.</text>
</comment>
<reference evidence="12 13" key="1">
    <citation type="submission" date="2016-05" db="EMBL/GenBank/DDBJ databases">
        <title>Bacillus thuringiensis and Bacillus weihenstephanensis as novel biocontrol agents of wilt causing Verticillium species.</title>
        <authorList>
            <person name="Hollensteiner J."/>
            <person name="Wemheuer F."/>
            <person name="Harting R."/>
            <person name="Kolarzyk A."/>
            <person name="Diaz-Valerio S."/>
            <person name="Poehlein A."/>
            <person name="Brzuszkiewicz E."/>
            <person name="Nesemann K."/>
            <person name="Braus-Stromeyer S."/>
            <person name="Braus G."/>
            <person name="Daniel R."/>
            <person name="Liesegang H."/>
        </authorList>
    </citation>
    <scope>NUCLEOTIDE SEQUENCE [LARGE SCALE GENOMIC DNA]</scope>
    <source>
        <strain evidence="12 13">GOE11</strain>
    </source>
</reference>
<feature type="domain" description="Response regulatory" evidence="10">
    <location>
        <begin position="3"/>
        <end position="117"/>
    </location>
</feature>
<dbReference type="GO" id="GO:0006355">
    <property type="term" value="P:regulation of DNA-templated transcription"/>
    <property type="evidence" value="ECO:0007669"/>
    <property type="project" value="InterPro"/>
</dbReference>
<dbReference type="Gene3D" id="1.10.10.10">
    <property type="entry name" value="Winged helix-like DNA-binding domain superfamily/Winged helix DNA-binding domain"/>
    <property type="match status" value="1"/>
</dbReference>
<dbReference type="PROSITE" id="PS50110">
    <property type="entry name" value="RESPONSE_REGULATORY"/>
    <property type="match status" value="1"/>
</dbReference>
<keyword evidence="7" id="KW-0804">Transcription</keyword>
<dbReference type="Gene3D" id="3.40.50.2300">
    <property type="match status" value="1"/>
</dbReference>
<dbReference type="AlphaFoldDB" id="A0A1D3MJ05"/>
<dbReference type="Proteomes" id="UP000175835">
    <property type="component" value="Unassembled WGS sequence"/>
</dbReference>
<dbReference type="Pfam" id="PF00072">
    <property type="entry name" value="Response_reg"/>
    <property type="match status" value="1"/>
</dbReference>
<dbReference type="GO" id="GO:0005829">
    <property type="term" value="C:cytosol"/>
    <property type="evidence" value="ECO:0007669"/>
    <property type="project" value="TreeGrafter"/>
</dbReference>
<dbReference type="RefSeq" id="WP_070127879.1">
    <property type="nucleotide sequence ID" value="NZ_FMJF01000017.1"/>
</dbReference>
<evidence type="ECO:0000256" key="3">
    <source>
        <dbReference type="ARBA" id="ARBA00022553"/>
    </source>
</evidence>
<keyword evidence="3 8" id="KW-0597">Phosphoprotein</keyword>
<evidence type="ECO:0000256" key="9">
    <source>
        <dbReference type="PROSITE-ProRule" id="PRU01091"/>
    </source>
</evidence>
<dbReference type="Gene3D" id="6.10.250.690">
    <property type="match status" value="1"/>
</dbReference>
<dbReference type="CDD" id="cd00383">
    <property type="entry name" value="trans_reg_C"/>
    <property type="match status" value="1"/>
</dbReference>
<dbReference type="SUPFAM" id="SSF52172">
    <property type="entry name" value="CheY-like"/>
    <property type="match status" value="1"/>
</dbReference>
<proteinExistence type="predicted"/>
<organism evidence="12 13">
    <name type="scientific">Bacillus mycoides</name>
    <dbReference type="NCBI Taxonomy" id="1405"/>
    <lineage>
        <taxon>Bacteria</taxon>
        <taxon>Bacillati</taxon>
        <taxon>Bacillota</taxon>
        <taxon>Bacilli</taxon>
        <taxon>Bacillales</taxon>
        <taxon>Bacillaceae</taxon>
        <taxon>Bacillus</taxon>
        <taxon>Bacillus cereus group</taxon>
    </lineage>
</organism>
<protein>
    <submittedName>
        <fullName evidence="12">Two component transcriptional regulator, winged helix family</fullName>
    </submittedName>
</protein>
<dbReference type="SMART" id="SM00448">
    <property type="entry name" value="REC"/>
    <property type="match status" value="1"/>
</dbReference>
<sequence length="229" mass="26436">MTTILVLEDEITIRSFITLNMKRAGFNVLETDTGEKALELLENHNVDIVILDVMLRGIDGFRVCKRIRKNNEKIGIIILTARVQEKDQVHGLTIGADDYIKKPFSIIELVARVQSLLRRVKENKMDMKWIHSGPFQLNLLQGELYRDEIVIDLTPTEHIILRYLMENSIKSISRDELLNKIWGISCVGNTKVIDVNISRLRQKIEPSPSEPQFLLTVRGKGYKWKEGKR</sequence>
<dbReference type="SUPFAM" id="SSF46894">
    <property type="entry name" value="C-terminal effector domain of the bipartite response regulators"/>
    <property type="match status" value="1"/>
</dbReference>
<evidence type="ECO:0000256" key="6">
    <source>
        <dbReference type="ARBA" id="ARBA00023125"/>
    </source>
</evidence>
<dbReference type="InterPro" id="IPR039420">
    <property type="entry name" value="WalR-like"/>
</dbReference>
<dbReference type="InterPro" id="IPR011006">
    <property type="entry name" value="CheY-like_superfamily"/>
</dbReference>
<feature type="DNA-binding region" description="OmpR/PhoB-type" evidence="9">
    <location>
        <begin position="127"/>
        <end position="226"/>
    </location>
</feature>
<comment type="subcellular location">
    <subcellularLocation>
        <location evidence="1">Cytoplasm</location>
    </subcellularLocation>
</comment>
<feature type="modified residue" description="4-aspartylphosphate" evidence="8">
    <location>
        <position position="52"/>
    </location>
</feature>
<keyword evidence="5" id="KW-0805">Transcription regulation</keyword>
<keyword evidence="4" id="KW-0902">Two-component regulatory system</keyword>
<accession>A0A1D3MJ05</accession>
<dbReference type="InterPro" id="IPR016032">
    <property type="entry name" value="Sig_transdc_resp-reg_C-effctor"/>
</dbReference>
<dbReference type="GO" id="GO:0000976">
    <property type="term" value="F:transcription cis-regulatory region binding"/>
    <property type="evidence" value="ECO:0007669"/>
    <property type="project" value="TreeGrafter"/>
</dbReference>
<evidence type="ECO:0000256" key="8">
    <source>
        <dbReference type="PROSITE-ProRule" id="PRU00169"/>
    </source>
</evidence>
<dbReference type="FunFam" id="3.40.50.2300:FF:000001">
    <property type="entry name" value="DNA-binding response regulator PhoB"/>
    <property type="match status" value="1"/>
</dbReference>
<dbReference type="PANTHER" id="PTHR48111">
    <property type="entry name" value="REGULATOR OF RPOS"/>
    <property type="match status" value="1"/>
</dbReference>
<dbReference type="Pfam" id="PF00486">
    <property type="entry name" value="Trans_reg_C"/>
    <property type="match status" value="1"/>
</dbReference>
<evidence type="ECO:0000313" key="12">
    <source>
        <dbReference type="EMBL" id="OFD99123.1"/>
    </source>
</evidence>
<dbReference type="PANTHER" id="PTHR48111:SF54">
    <property type="entry name" value="STAGE 0 SPORULATION PROTEIN A HOMOLOG"/>
    <property type="match status" value="1"/>
</dbReference>
<dbReference type="EMBL" id="LXLX01000019">
    <property type="protein sequence ID" value="OFD99123.1"/>
    <property type="molecule type" value="Genomic_DNA"/>
</dbReference>
<keyword evidence="2" id="KW-0963">Cytoplasm</keyword>
<dbReference type="GO" id="GO:0000156">
    <property type="term" value="F:phosphorelay response regulator activity"/>
    <property type="evidence" value="ECO:0007669"/>
    <property type="project" value="TreeGrafter"/>
</dbReference>
<evidence type="ECO:0000256" key="2">
    <source>
        <dbReference type="ARBA" id="ARBA00022490"/>
    </source>
</evidence>
<evidence type="ECO:0000256" key="7">
    <source>
        <dbReference type="ARBA" id="ARBA00023163"/>
    </source>
</evidence>
<dbReference type="InterPro" id="IPR001789">
    <property type="entry name" value="Sig_transdc_resp-reg_receiver"/>
</dbReference>
<evidence type="ECO:0000259" key="10">
    <source>
        <dbReference type="PROSITE" id="PS50110"/>
    </source>
</evidence>
<dbReference type="SMART" id="SM00862">
    <property type="entry name" value="Trans_reg_C"/>
    <property type="match status" value="1"/>
</dbReference>
<dbReference type="InterPro" id="IPR001867">
    <property type="entry name" value="OmpR/PhoB-type_DNA-bd"/>
</dbReference>
<dbReference type="GO" id="GO:0032993">
    <property type="term" value="C:protein-DNA complex"/>
    <property type="evidence" value="ECO:0007669"/>
    <property type="project" value="TreeGrafter"/>
</dbReference>
<name>A0A1D3MJ05_BACMY</name>
<keyword evidence="6 9" id="KW-0238">DNA-binding</keyword>
<feature type="domain" description="OmpR/PhoB-type" evidence="11">
    <location>
        <begin position="127"/>
        <end position="226"/>
    </location>
</feature>
<evidence type="ECO:0000256" key="4">
    <source>
        <dbReference type="ARBA" id="ARBA00023012"/>
    </source>
</evidence>
<dbReference type="PROSITE" id="PS51755">
    <property type="entry name" value="OMPR_PHOB"/>
    <property type="match status" value="1"/>
</dbReference>
<gene>
    <name evidence="12" type="ORF">BWGOE11_11300</name>
</gene>
<evidence type="ECO:0000256" key="5">
    <source>
        <dbReference type="ARBA" id="ARBA00023015"/>
    </source>
</evidence>